<dbReference type="AlphaFoldDB" id="A0AA40GC13"/>
<evidence type="ECO:0000313" key="1">
    <source>
        <dbReference type="EMBL" id="KAK1135007.1"/>
    </source>
</evidence>
<keyword evidence="2" id="KW-1185">Reference proteome</keyword>
<comment type="caution">
    <text evidence="1">The sequence shown here is derived from an EMBL/GenBank/DDBJ whole genome shotgun (WGS) entry which is preliminary data.</text>
</comment>
<dbReference type="EMBL" id="JAHYIQ010000002">
    <property type="protein sequence ID" value="KAK1135007.1"/>
    <property type="molecule type" value="Genomic_DNA"/>
</dbReference>
<proteinExistence type="predicted"/>
<accession>A0AA40GC13</accession>
<gene>
    <name evidence="1" type="ORF">K0M31_007779</name>
</gene>
<organism evidence="1 2">
    <name type="scientific">Melipona bicolor</name>
    <dbReference type="NCBI Taxonomy" id="60889"/>
    <lineage>
        <taxon>Eukaryota</taxon>
        <taxon>Metazoa</taxon>
        <taxon>Ecdysozoa</taxon>
        <taxon>Arthropoda</taxon>
        <taxon>Hexapoda</taxon>
        <taxon>Insecta</taxon>
        <taxon>Pterygota</taxon>
        <taxon>Neoptera</taxon>
        <taxon>Endopterygota</taxon>
        <taxon>Hymenoptera</taxon>
        <taxon>Apocrita</taxon>
        <taxon>Aculeata</taxon>
        <taxon>Apoidea</taxon>
        <taxon>Anthophila</taxon>
        <taxon>Apidae</taxon>
        <taxon>Melipona</taxon>
    </lineage>
</organism>
<dbReference type="Proteomes" id="UP001177670">
    <property type="component" value="Unassembled WGS sequence"/>
</dbReference>
<evidence type="ECO:0000313" key="2">
    <source>
        <dbReference type="Proteomes" id="UP001177670"/>
    </source>
</evidence>
<name>A0AA40GC13_9HYME</name>
<sequence>MSVHSPRGTGKEAANGLCYWNFNSVNEREGYILIRAKSSTEEDIKVPVGKEIEEQMNERRFDRRLKREPKPQARSNSIYWMSTVNYLPPNNESHLFEPNFNQYPIK</sequence>
<protein>
    <submittedName>
        <fullName evidence="1">Uncharacterized protein</fullName>
    </submittedName>
</protein>
<reference evidence="1" key="1">
    <citation type="submission" date="2021-10" db="EMBL/GenBank/DDBJ databases">
        <title>Melipona bicolor Genome sequencing and assembly.</title>
        <authorList>
            <person name="Araujo N.S."/>
            <person name="Arias M.C."/>
        </authorList>
    </citation>
    <scope>NUCLEOTIDE SEQUENCE</scope>
    <source>
        <strain evidence="1">USP_2M_L1-L4_2017</strain>
        <tissue evidence="1">Whole body</tissue>
    </source>
</reference>